<evidence type="ECO:0000313" key="2">
    <source>
        <dbReference type="EMBL" id="TDS54641.1"/>
    </source>
</evidence>
<keyword evidence="2" id="KW-0121">Carboxypeptidase</keyword>
<evidence type="ECO:0000313" key="3">
    <source>
        <dbReference type="Proteomes" id="UP000295215"/>
    </source>
</evidence>
<protein>
    <submittedName>
        <fullName evidence="2">Carboxypeptidase-like protein</fullName>
    </submittedName>
</protein>
<dbReference type="RefSeq" id="WP_133713272.1">
    <property type="nucleotide sequence ID" value="NZ_SOAG01000024.1"/>
</dbReference>
<feature type="chain" id="PRO_5020949409" evidence="1">
    <location>
        <begin position="28"/>
        <end position="400"/>
    </location>
</feature>
<reference evidence="2 3" key="1">
    <citation type="submission" date="2019-03" db="EMBL/GenBank/DDBJ databases">
        <title>Genomic Encyclopedia of Archaeal and Bacterial Type Strains, Phase II (KMG-II): from individual species to whole genera.</title>
        <authorList>
            <person name="Goeker M."/>
        </authorList>
    </citation>
    <scope>NUCLEOTIDE SEQUENCE [LARGE SCALE GENOMIC DNA]</scope>
    <source>
        <strain evidence="2 3">DSM 28213</strain>
    </source>
</reference>
<keyword evidence="2" id="KW-0645">Protease</keyword>
<proteinExistence type="predicted"/>
<dbReference type="SUPFAM" id="SSF49464">
    <property type="entry name" value="Carboxypeptidase regulatory domain-like"/>
    <property type="match status" value="1"/>
</dbReference>
<dbReference type="EMBL" id="SOAG01000024">
    <property type="protein sequence ID" value="TDS54641.1"/>
    <property type="molecule type" value="Genomic_DNA"/>
</dbReference>
<accession>A0A4R7EYW8</accession>
<name>A0A4R7EYW8_9FLAO</name>
<sequence length="400" mass="46298">MKNINTFFSKQLFILAVFCFQITATFAQTREIAGRVIDQISMEGISGVLIVTEDQSSQTITNEEGYFVLNVQMDGEILHFSHINYQSQQQKANDTMSVKMALANIELDEILVFKKPLHEVFGTAFQNALKISEKGDLYKTYVRQFNVVNEDKINVADGLVHFYVNKPSKTPLTDLIENRAFMNAGERDEENSETETILMTLGDDFRDILKVGRAIAVITDALQNTDMYECTVRRKVDNDNTKIIVEFGPKEGLKKWKYFQGYIVFNDEQTKVLEYKYQLADKYKDNTKVINLLIVKAQAHDIGGYAVFTDNIEGYHLFYKTSYIDMSIFRKKKGNFRLKSQVEVVVDELVKNVEAPKQKQYKGNLFTQKSNYQTKFWKNRNIRPLSSKEEQILKQLEEKK</sequence>
<dbReference type="Proteomes" id="UP000295215">
    <property type="component" value="Unassembled WGS sequence"/>
</dbReference>
<gene>
    <name evidence="2" type="ORF">C8P70_12437</name>
</gene>
<evidence type="ECO:0000256" key="1">
    <source>
        <dbReference type="SAM" id="SignalP"/>
    </source>
</evidence>
<comment type="caution">
    <text evidence="2">The sequence shown here is derived from an EMBL/GenBank/DDBJ whole genome shotgun (WGS) entry which is preliminary data.</text>
</comment>
<dbReference type="AlphaFoldDB" id="A0A4R7EYW8"/>
<dbReference type="InterPro" id="IPR008969">
    <property type="entry name" value="CarboxyPept-like_regulatory"/>
</dbReference>
<dbReference type="Pfam" id="PF13715">
    <property type="entry name" value="CarbopepD_reg_2"/>
    <property type="match status" value="1"/>
</dbReference>
<dbReference type="GO" id="GO:0004180">
    <property type="term" value="F:carboxypeptidase activity"/>
    <property type="evidence" value="ECO:0007669"/>
    <property type="project" value="UniProtKB-KW"/>
</dbReference>
<feature type="signal peptide" evidence="1">
    <location>
        <begin position="1"/>
        <end position="27"/>
    </location>
</feature>
<keyword evidence="2" id="KW-0378">Hydrolase</keyword>
<keyword evidence="1" id="KW-0732">Signal</keyword>
<keyword evidence="3" id="KW-1185">Reference proteome</keyword>
<dbReference type="OrthoDB" id="766873at2"/>
<dbReference type="Gene3D" id="2.60.40.1120">
    <property type="entry name" value="Carboxypeptidase-like, regulatory domain"/>
    <property type="match status" value="1"/>
</dbReference>
<organism evidence="2 3">
    <name type="scientific">Myroides indicus</name>
    <dbReference type="NCBI Taxonomy" id="1323422"/>
    <lineage>
        <taxon>Bacteria</taxon>
        <taxon>Pseudomonadati</taxon>
        <taxon>Bacteroidota</taxon>
        <taxon>Flavobacteriia</taxon>
        <taxon>Flavobacteriales</taxon>
        <taxon>Flavobacteriaceae</taxon>
        <taxon>Myroides</taxon>
    </lineage>
</organism>